<dbReference type="AlphaFoldDB" id="A0AAJ5R5F2"/>
<evidence type="ECO:0000256" key="1">
    <source>
        <dbReference type="SAM" id="Coils"/>
    </source>
</evidence>
<keyword evidence="1" id="KW-0175">Coiled coil</keyword>
<sequence>MLIKPTLLSCALVLVLIPVVALAAKVDPEVDAFNVRLNALRANSEVADATRYEQLLAQQAVAALADARRRERDQLLYLADRRVEIAETTVRIALLRRQLDQLAGTRNDLLIEESRREAARARHEAEQLRIQSQIQAEEAERARHTAEAEAIARKNAEQALSSIAEKQQANLSVAQQKAAQLAREEAELLSGAKLPPSRFDERIEIFTLGTEAYGGGKKRFSSSARAQIQALAQYLKIVKRGGVEIVGYGSDAVVAHKRAEVLLDALVAAGVPANRFKISNGNGNGNGNGNVNTNTNTNTNTKAAEVMVLP</sequence>
<dbReference type="Proteomes" id="UP001211513">
    <property type="component" value="Chromosome"/>
</dbReference>
<keyword evidence="2" id="KW-0732">Signal</keyword>
<accession>A0AAJ5R5F2</accession>
<protein>
    <recommendedName>
        <fullName evidence="5">Outer membrane protein UptE</fullName>
    </recommendedName>
</protein>
<dbReference type="InterPro" id="IPR036737">
    <property type="entry name" value="OmpA-like_sf"/>
</dbReference>
<dbReference type="SUPFAM" id="SSF103088">
    <property type="entry name" value="OmpA-like"/>
    <property type="match status" value="1"/>
</dbReference>
<evidence type="ECO:0008006" key="5">
    <source>
        <dbReference type="Google" id="ProtNLM"/>
    </source>
</evidence>
<evidence type="ECO:0000256" key="2">
    <source>
        <dbReference type="SAM" id="SignalP"/>
    </source>
</evidence>
<feature type="signal peptide" evidence="2">
    <location>
        <begin position="1"/>
        <end position="23"/>
    </location>
</feature>
<name>A0AAJ5R5F2_XYLFS</name>
<feature type="coiled-coil region" evidence="1">
    <location>
        <begin position="92"/>
        <end position="184"/>
    </location>
</feature>
<feature type="chain" id="PRO_5042592828" description="Outer membrane protein UptE" evidence="2">
    <location>
        <begin position="24"/>
        <end position="310"/>
    </location>
</feature>
<reference evidence="3" key="2">
    <citation type="submission" date="2022-10" db="EMBL/GenBank/DDBJ databases">
        <authorList>
            <person name="Landa B."/>
            <person name="Arias-Giraldo L.F."/>
            <person name="Roman-Ecija M."/>
            <person name="Velasco-Amo M.P."/>
            <person name="De La Fuente L."/>
            <person name="Marco-Noales E."/>
            <person name="Moralejo E."/>
        </authorList>
    </citation>
    <scope>NUCLEOTIDE SEQUENCE</scope>
    <source>
        <strain evidence="3">CFBP8073</strain>
    </source>
</reference>
<proteinExistence type="predicted"/>
<organism evidence="3 4">
    <name type="scientific">Xylella fastidiosa subsp. fastidiosa</name>
    <dbReference type="NCBI Taxonomy" id="644356"/>
    <lineage>
        <taxon>Bacteria</taxon>
        <taxon>Pseudomonadati</taxon>
        <taxon>Pseudomonadota</taxon>
        <taxon>Gammaproteobacteria</taxon>
        <taxon>Lysobacterales</taxon>
        <taxon>Lysobacteraceae</taxon>
        <taxon>Xylella</taxon>
    </lineage>
</organism>
<gene>
    <name evidence="3" type="ORF">OK117_08385</name>
</gene>
<reference evidence="3" key="1">
    <citation type="journal article" date="2022" name="Phytopathology">
        <title>Complete circularized genome resources of seven strains of Xylella fastidiosa subsp. fastidiosa using hybrid assembly reveals unknown plasmids.</title>
        <authorList>
            <person name="Velasco-Amo M.D.P."/>
            <person name="Arias-Giraldo L.F.F."/>
            <person name="Ecija M.R."/>
            <person name="De La Fuente L."/>
            <person name="Marco-Noales E."/>
            <person name="Moralejo E."/>
            <person name="Navas-Cort J.A."/>
            <person name="Landa B.B."/>
        </authorList>
    </citation>
    <scope>NUCLEOTIDE SEQUENCE</scope>
    <source>
        <strain evidence="3">CFBP8073</strain>
    </source>
</reference>
<dbReference type="RefSeq" id="WP_058564817.1">
    <property type="nucleotide sequence ID" value="NZ_CP109886.1"/>
</dbReference>
<evidence type="ECO:0000313" key="4">
    <source>
        <dbReference type="Proteomes" id="UP001211513"/>
    </source>
</evidence>
<evidence type="ECO:0000313" key="3">
    <source>
        <dbReference type="EMBL" id="WCF29509.1"/>
    </source>
</evidence>
<dbReference type="EMBL" id="CP109886">
    <property type="protein sequence ID" value="WCF29509.1"/>
    <property type="molecule type" value="Genomic_DNA"/>
</dbReference>